<evidence type="ECO:0000256" key="2">
    <source>
        <dbReference type="SAM" id="MobiDB-lite"/>
    </source>
</evidence>
<evidence type="ECO:0000313" key="4">
    <source>
        <dbReference type="Proteomes" id="UP000193642"/>
    </source>
</evidence>
<evidence type="ECO:0000256" key="1">
    <source>
        <dbReference type="SAM" id="Coils"/>
    </source>
</evidence>
<sequence>MDMVVSMLDEEIRKASATSDQINKLKSELTDIDQLVATNTQLNPNFGDIGYPTHAYLPNTPPTSVTANKDSAIPARGARTTILAKSPAATAAETSQQQQPLQPQNNSSENNVPTDSIVHIKSDAVSVDPSLLTQLQARIAVLEADLSTTRAKLSEATKSLKETRELSQPIYRDNEDLKKKRQEVEAELVLVRRVEGAKVLELEKRCETLMKECTALKEVCVRKFFSS</sequence>
<keyword evidence="1" id="KW-0175">Coiled coil</keyword>
<reference evidence="3 4" key="1">
    <citation type="submission" date="2016-07" db="EMBL/GenBank/DDBJ databases">
        <title>Pervasive Adenine N6-methylation of Active Genes in Fungi.</title>
        <authorList>
            <consortium name="DOE Joint Genome Institute"/>
            <person name="Mondo S.J."/>
            <person name="Dannebaum R.O."/>
            <person name="Kuo R.C."/>
            <person name="Labutti K."/>
            <person name="Haridas S."/>
            <person name="Kuo A."/>
            <person name="Salamov A."/>
            <person name="Ahrendt S.R."/>
            <person name="Lipzen A."/>
            <person name="Sullivan W."/>
            <person name="Andreopoulos W.B."/>
            <person name="Clum A."/>
            <person name="Lindquist E."/>
            <person name="Daum C."/>
            <person name="Ramamoorthy G.K."/>
            <person name="Gryganskyi A."/>
            <person name="Culley D."/>
            <person name="Magnuson J.K."/>
            <person name="James T.Y."/>
            <person name="O'Malley M.A."/>
            <person name="Stajich J.E."/>
            <person name="Spatafora J.W."/>
            <person name="Visel A."/>
            <person name="Grigoriev I.V."/>
        </authorList>
    </citation>
    <scope>NUCLEOTIDE SEQUENCE [LARGE SCALE GENOMIC DNA]</scope>
    <source>
        <strain evidence="3 4">JEL800</strain>
    </source>
</reference>
<proteinExistence type="predicted"/>
<gene>
    <name evidence="3" type="ORF">BCR33DRAFT_269988</name>
</gene>
<feature type="compositionally biased region" description="Low complexity" evidence="2">
    <location>
        <begin position="86"/>
        <end position="111"/>
    </location>
</feature>
<keyword evidence="4" id="KW-1185">Reference proteome</keyword>
<dbReference type="OrthoDB" id="687730at2759"/>
<feature type="region of interest" description="Disordered" evidence="2">
    <location>
        <begin position="85"/>
        <end position="114"/>
    </location>
</feature>
<dbReference type="AlphaFoldDB" id="A0A1Y2C7X9"/>
<evidence type="ECO:0000313" key="3">
    <source>
        <dbReference type="EMBL" id="ORY43056.1"/>
    </source>
</evidence>
<dbReference type="Proteomes" id="UP000193642">
    <property type="component" value="Unassembled WGS sequence"/>
</dbReference>
<comment type="caution">
    <text evidence="3">The sequence shown here is derived from an EMBL/GenBank/DDBJ whole genome shotgun (WGS) entry which is preliminary data.</text>
</comment>
<accession>A0A1Y2C7X9</accession>
<protein>
    <submittedName>
        <fullName evidence="3">Uncharacterized protein</fullName>
    </submittedName>
</protein>
<dbReference type="EMBL" id="MCGO01000026">
    <property type="protein sequence ID" value="ORY43056.1"/>
    <property type="molecule type" value="Genomic_DNA"/>
</dbReference>
<feature type="coiled-coil region" evidence="1">
    <location>
        <begin position="132"/>
        <end position="219"/>
    </location>
</feature>
<organism evidence="3 4">
    <name type="scientific">Rhizoclosmatium globosum</name>
    <dbReference type="NCBI Taxonomy" id="329046"/>
    <lineage>
        <taxon>Eukaryota</taxon>
        <taxon>Fungi</taxon>
        <taxon>Fungi incertae sedis</taxon>
        <taxon>Chytridiomycota</taxon>
        <taxon>Chytridiomycota incertae sedis</taxon>
        <taxon>Chytridiomycetes</taxon>
        <taxon>Chytridiales</taxon>
        <taxon>Chytriomycetaceae</taxon>
        <taxon>Rhizoclosmatium</taxon>
    </lineage>
</organism>
<name>A0A1Y2C7X9_9FUNG</name>